<dbReference type="Proteomes" id="UP001266099">
    <property type="component" value="Unassembled WGS sequence"/>
</dbReference>
<feature type="transmembrane region" description="Helical" evidence="7">
    <location>
        <begin position="100"/>
        <end position="124"/>
    </location>
</feature>
<name>A0ABU1T0U8_9ACTO</name>
<feature type="transmembrane region" description="Helical" evidence="7">
    <location>
        <begin position="204"/>
        <end position="222"/>
    </location>
</feature>
<dbReference type="Pfam" id="PF00950">
    <property type="entry name" value="ABC-3"/>
    <property type="match status" value="1"/>
</dbReference>
<feature type="transmembrane region" description="Helical" evidence="7">
    <location>
        <begin position="229"/>
        <end position="249"/>
    </location>
</feature>
<feature type="transmembrane region" description="Helical" evidence="7">
    <location>
        <begin position="255"/>
        <end position="276"/>
    </location>
</feature>
<organism evidence="8 9">
    <name type="scientific">Arcanobacterium hippocoleae</name>
    <dbReference type="NCBI Taxonomy" id="149017"/>
    <lineage>
        <taxon>Bacteria</taxon>
        <taxon>Bacillati</taxon>
        <taxon>Actinomycetota</taxon>
        <taxon>Actinomycetes</taxon>
        <taxon>Actinomycetales</taxon>
        <taxon>Actinomycetaceae</taxon>
        <taxon>Arcanobacterium</taxon>
    </lineage>
</organism>
<keyword evidence="5 7" id="KW-0472">Membrane</keyword>
<dbReference type="EMBL" id="JAVDUJ010000001">
    <property type="protein sequence ID" value="MDR6938988.1"/>
    <property type="molecule type" value="Genomic_DNA"/>
</dbReference>
<gene>
    <name evidence="8" type="ORF">J2S36_000531</name>
</gene>
<dbReference type="Gene3D" id="1.10.3470.10">
    <property type="entry name" value="ABC transporter involved in vitamin B12 uptake, BtuC"/>
    <property type="match status" value="1"/>
</dbReference>
<evidence type="ECO:0000256" key="7">
    <source>
        <dbReference type="SAM" id="Phobius"/>
    </source>
</evidence>
<dbReference type="InterPro" id="IPR001626">
    <property type="entry name" value="ABC_TroCD"/>
</dbReference>
<comment type="similarity">
    <text evidence="2 6">Belongs to the ABC-3 integral membrane protein family.</text>
</comment>
<evidence type="ECO:0000313" key="9">
    <source>
        <dbReference type="Proteomes" id="UP001266099"/>
    </source>
</evidence>
<comment type="subcellular location">
    <subcellularLocation>
        <location evidence="6">Cell membrane</location>
        <topology evidence="6">Multi-pass membrane protein</topology>
    </subcellularLocation>
    <subcellularLocation>
        <location evidence="1">Membrane</location>
        <topology evidence="1">Multi-pass membrane protein</topology>
    </subcellularLocation>
</comment>
<dbReference type="PANTHER" id="PTHR30477:SF0">
    <property type="entry name" value="METAL TRANSPORT SYSTEM MEMBRANE PROTEIN TM_0125-RELATED"/>
    <property type="match status" value="1"/>
</dbReference>
<evidence type="ECO:0000256" key="6">
    <source>
        <dbReference type="RuleBase" id="RU003943"/>
    </source>
</evidence>
<feature type="transmembrane region" description="Helical" evidence="7">
    <location>
        <begin position="144"/>
        <end position="166"/>
    </location>
</feature>
<keyword evidence="3 6" id="KW-0812">Transmembrane</keyword>
<keyword evidence="4 7" id="KW-1133">Transmembrane helix</keyword>
<sequence length="290" mass="30133">MLVEMFSSALMQRALIVSLLVGISAPVVGAYLVQRGLTLLGDGIGHIALTGVALGWLSGNAAGVADKESWAVPGAVFASILGALLIEWMRERGKASGEVALALIFYGGIAGGVLLIGIAGGSTTNLNGYLFGSISTVSSEDTCLSAFLAIFILLIGFGLKTALFTLCHDPQYARAAGLPVRLLSILISVTAALTVSIAMRVVGVLLVSALMIIPIATAQTFTKSFRSTMLAGMIIGAVVSVTGLSITYVKPWAPGATIVILALTVYLSFAICTPIIRHILQHFQHHHVSS</sequence>
<keyword evidence="6" id="KW-0813">Transport</keyword>
<protein>
    <submittedName>
        <fullName evidence="8">Zinc transport system permease protein</fullName>
    </submittedName>
</protein>
<feature type="transmembrane region" description="Helical" evidence="7">
    <location>
        <begin position="178"/>
        <end position="198"/>
    </location>
</feature>
<evidence type="ECO:0000256" key="5">
    <source>
        <dbReference type="ARBA" id="ARBA00023136"/>
    </source>
</evidence>
<evidence type="ECO:0000256" key="1">
    <source>
        <dbReference type="ARBA" id="ARBA00004141"/>
    </source>
</evidence>
<reference evidence="8 9" key="1">
    <citation type="submission" date="2023-07" db="EMBL/GenBank/DDBJ databases">
        <title>Sequencing the genomes of 1000 actinobacteria strains.</title>
        <authorList>
            <person name="Klenk H.-P."/>
        </authorList>
    </citation>
    <scope>NUCLEOTIDE SEQUENCE [LARGE SCALE GENOMIC DNA]</scope>
    <source>
        <strain evidence="8 9">DSM 15539</strain>
    </source>
</reference>
<evidence type="ECO:0000256" key="4">
    <source>
        <dbReference type="ARBA" id="ARBA00022989"/>
    </source>
</evidence>
<feature type="transmembrane region" description="Helical" evidence="7">
    <location>
        <begin position="70"/>
        <end position="88"/>
    </location>
</feature>
<evidence type="ECO:0000256" key="3">
    <source>
        <dbReference type="ARBA" id="ARBA00022692"/>
    </source>
</evidence>
<evidence type="ECO:0000313" key="8">
    <source>
        <dbReference type="EMBL" id="MDR6938988.1"/>
    </source>
</evidence>
<dbReference type="PANTHER" id="PTHR30477">
    <property type="entry name" value="ABC-TRANSPORTER METAL-BINDING PROTEIN"/>
    <property type="match status" value="1"/>
</dbReference>
<dbReference type="SUPFAM" id="SSF81345">
    <property type="entry name" value="ABC transporter involved in vitamin B12 uptake, BtuC"/>
    <property type="match status" value="1"/>
</dbReference>
<keyword evidence="9" id="KW-1185">Reference proteome</keyword>
<feature type="transmembrane region" description="Helical" evidence="7">
    <location>
        <begin position="39"/>
        <end position="58"/>
    </location>
</feature>
<evidence type="ECO:0000256" key="2">
    <source>
        <dbReference type="ARBA" id="ARBA00008034"/>
    </source>
</evidence>
<comment type="caution">
    <text evidence="8">The sequence shown here is derived from an EMBL/GenBank/DDBJ whole genome shotgun (WGS) entry which is preliminary data.</text>
</comment>
<proteinExistence type="inferred from homology"/>
<accession>A0ABU1T0U8</accession>
<dbReference type="RefSeq" id="WP_309955249.1">
    <property type="nucleotide sequence ID" value="NZ_JAVDUJ010000001.1"/>
</dbReference>
<dbReference type="InterPro" id="IPR037294">
    <property type="entry name" value="ABC_BtuC-like"/>
</dbReference>
<feature type="transmembrane region" description="Helical" evidence="7">
    <location>
        <begin position="12"/>
        <end position="32"/>
    </location>
</feature>